<proteinExistence type="inferred from homology"/>
<evidence type="ECO:0000256" key="1">
    <source>
        <dbReference type="ARBA" id="ARBA00008846"/>
    </source>
</evidence>
<feature type="compositionally biased region" description="Basic and acidic residues" evidence="4">
    <location>
        <begin position="208"/>
        <end position="227"/>
    </location>
</feature>
<evidence type="ECO:0000256" key="3">
    <source>
        <dbReference type="ARBA" id="ARBA00022741"/>
    </source>
</evidence>
<protein>
    <submittedName>
        <fullName evidence="5">Uncharacterized protein</fullName>
    </submittedName>
</protein>
<dbReference type="Proteomes" id="UP000694405">
    <property type="component" value="Chromosome 30"/>
</dbReference>
<name>A0A8V5GJG8_MELUD</name>
<dbReference type="InterPro" id="IPR001806">
    <property type="entry name" value="Small_GTPase"/>
</dbReference>
<dbReference type="SMART" id="SM00175">
    <property type="entry name" value="RAB"/>
    <property type="match status" value="1"/>
</dbReference>
<dbReference type="PANTHER" id="PTHR45775">
    <property type="entry name" value="RAD, GEM/KIR FAMILY MEMBER 2, ISOFORM C"/>
    <property type="match status" value="1"/>
</dbReference>
<dbReference type="GO" id="GO:0003924">
    <property type="term" value="F:GTPase activity"/>
    <property type="evidence" value="ECO:0007669"/>
    <property type="project" value="InterPro"/>
</dbReference>
<dbReference type="PANTHER" id="PTHR45775:SF5">
    <property type="entry name" value="GTP-BINDING PROTEIN REM 2"/>
    <property type="match status" value="1"/>
</dbReference>
<dbReference type="Gene3D" id="3.40.50.300">
    <property type="entry name" value="P-loop containing nucleotide triphosphate hydrolases"/>
    <property type="match status" value="1"/>
</dbReference>
<dbReference type="SMART" id="SM00173">
    <property type="entry name" value="RAS"/>
    <property type="match status" value="1"/>
</dbReference>
<comment type="similarity">
    <text evidence="1">Belongs to the small GTPase superfamily. RGK family.</text>
</comment>
<reference evidence="5" key="1">
    <citation type="submission" date="2020-03" db="EMBL/GenBank/DDBJ databases">
        <title>Melopsittacus undulatus (budgerigar) genome, bMelUnd1, maternal haplotype with Z.</title>
        <authorList>
            <person name="Gedman G."/>
            <person name="Mountcastle J."/>
            <person name="Haase B."/>
            <person name="Formenti G."/>
            <person name="Wright T."/>
            <person name="Apodaca J."/>
            <person name="Pelan S."/>
            <person name="Chow W."/>
            <person name="Rhie A."/>
            <person name="Howe K."/>
            <person name="Fedrigo O."/>
            <person name="Jarvis E.D."/>
        </authorList>
    </citation>
    <scope>NUCLEOTIDE SEQUENCE [LARGE SCALE GENOMIC DNA]</scope>
</reference>
<keyword evidence="6" id="KW-1185">Reference proteome</keyword>
<reference evidence="5" key="3">
    <citation type="submission" date="2025-09" db="UniProtKB">
        <authorList>
            <consortium name="Ensembl"/>
        </authorList>
    </citation>
    <scope>IDENTIFICATION</scope>
</reference>
<keyword evidence="3" id="KW-0547">Nucleotide-binding</keyword>
<dbReference type="Ensembl" id="ENSMUNT00000026821.1">
    <property type="protein sequence ID" value="ENSMUNP00000031188.1"/>
    <property type="gene ID" value="ENSMUNG00000017048.1"/>
</dbReference>
<reference evidence="5" key="2">
    <citation type="submission" date="2025-08" db="UniProtKB">
        <authorList>
            <consortium name="Ensembl"/>
        </authorList>
    </citation>
    <scope>IDENTIFICATION</scope>
</reference>
<dbReference type="GO" id="GO:0005246">
    <property type="term" value="F:calcium channel regulator activity"/>
    <property type="evidence" value="ECO:0007669"/>
    <property type="project" value="TreeGrafter"/>
</dbReference>
<evidence type="ECO:0000313" key="6">
    <source>
        <dbReference type="Proteomes" id="UP000694405"/>
    </source>
</evidence>
<dbReference type="GO" id="GO:0005525">
    <property type="term" value="F:GTP binding"/>
    <property type="evidence" value="ECO:0007669"/>
    <property type="project" value="InterPro"/>
</dbReference>
<organism evidence="5 6">
    <name type="scientific">Melopsittacus undulatus</name>
    <name type="common">Budgerigar</name>
    <name type="synonym">Psittacus undulatus</name>
    <dbReference type="NCBI Taxonomy" id="13146"/>
    <lineage>
        <taxon>Eukaryota</taxon>
        <taxon>Metazoa</taxon>
        <taxon>Chordata</taxon>
        <taxon>Craniata</taxon>
        <taxon>Vertebrata</taxon>
        <taxon>Euteleostomi</taxon>
        <taxon>Archelosauria</taxon>
        <taxon>Archosauria</taxon>
        <taxon>Dinosauria</taxon>
        <taxon>Saurischia</taxon>
        <taxon>Theropoda</taxon>
        <taxon>Coelurosauria</taxon>
        <taxon>Aves</taxon>
        <taxon>Neognathae</taxon>
        <taxon>Neoaves</taxon>
        <taxon>Telluraves</taxon>
        <taxon>Australaves</taxon>
        <taxon>Psittaciformes</taxon>
        <taxon>Psittaculidae</taxon>
        <taxon>Melopsittacus</taxon>
    </lineage>
</organism>
<dbReference type="SUPFAM" id="SSF52540">
    <property type="entry name" value="P-loop containing nucleoside triphosphate hydrolases"/>
    <property type="match status" value="1"/>
</dbReference>
<dbReference type="InterPro" id="IPR051641">
    <property type="entry name" value="RGK_GTP-binding_reg"/>
</dbReference>
<dbReference type="GO" id="GO:0005886">
    <property type="term" value="C:plasma membrane"/>
    <property type="evidence" value="ECO:0007669"/>
    <property type="project" value="TreeGrafter"/>
</dbReference>
<dbReference type="Pfam" id="PF00071">
    <property type="entry name" value="Ras"/>
    <property type="match status" value="1"/>
</dbReference>
<feature type="region of interest" description="Disordered" evidence="4">
    <location>
        <begin position="189"/>
        <end position="231"/>
    </location>
</feature>
<evidence type="ECO:0000313" key="5">
    <source>
        <dbReference type="Ensembl" id="ENSMUNP00000031188.1"/>
    </source>
</evidence>
<evidence type="ECO:0000256" key="4">
    <source>
        <dbReference type="SAM" id="MobiDB-lite"/>
    </source>
</evidence>
<dbReference type="AlphaFoldDB" id="A0A8V5GJG8"/>
<accession>A0A8V5GJG8</accession>
<evidence type="ECO:0000256" key="2">
    <source>
        <dbReference type="ARBA" id="ARBA00022553"/>
    </source>
</evidence>
<keyword evidence="2" id="KW-0597">Phosphoprotein</keyword>
<dbReference type="InterPro" id="IPR027417">
    <property type="entry name" value="P-loop_NTPase"/>
</dbReference>
<sequence length="257" mass="27954">KTRFLGSNTPFLVSETPFLGSKNPLFGVKKPIFWVKKPIFGVKKPIFGVEKPVFGLKTPVFGVKNPVFGPAEPPRSRWLQVDGAEAALELHDGDEEAAAHADALLLVFSLTDRASFAALGPAARGFRGGAEPQAPPLLLVANKSDLARARHVTAREVRSLASVLRCGHVETSAELRMGTEELFARAVREGRGHRRRLHGDDAGDVTEGDGRYGDGRHDDGRHGDGRALRRRRSLTGRAKRFLAGLVPLSRQRSRSCG</sequence>